<evidence type="ECO:0000259" key="2">
    <source>
        <dbReference type="PROSITE" id="PS50006"/>
    </source>
</evidence>
<dbReference type="SMART" id="SM00240">
    <property type="entry name" value="FHA"/>
    <property type="match status" value="2"/>
</dbReference>
<feature type="compositionally biased region" description="Basic and acidic residues" evidence="1">
    <location>
        <begin position="81"/>
        <end position="90"/>
    </location>
</feature>
<name>A0A5B9QXA9_9BACT</name>
<keyword evidence="4" id="KW-1185">Reference proteome</keyword>
<evidence type="ECO:0000313" key="3">
    <source>
        <dbReference type="EMBL" id="QEG38601.1"/>
    </source>
</evidence>
<gene>
    <name evidence="3" type="ORF">UC8_05580</name>
</gene>
<feature type="compositionally biased region" description="Basic and acidic residues" evidence="1">
    <location>
        <begin position="107"/>
        <end position="117"/>
    </location>
</feature>
<dbReference type="CDD" id="cd00060">
    <property type="entry name" value="FHA"/>
    <property type="match status" value="2"/>
</dbReference>
<organism evidence="3 4">
    <name type="scientific">Roseimaritima ulvae</name>
    <dbReference type="NCBI Taxonomy" id="980254"/>
    <lineage>
        <taxon>Bacteria</taxon>
        <taxon>Pseudomonadati</taxon>
        <taxon>Planctomycetota</taxon>
        <taxon>Planctomycetia</taxon>
        <taxon>Pirellulales</taxon>
        <taxon>Pirellulaceae</taxon>
        <taxon>Roseimaritima</taxon>
    </lineage>
</organism>
<dbReference type="InterPro" id="IPR050923">
    <property type="entry name" value="Cell_Proc_Reg/RNA_Proc"/>
</dbReference>
<evidence type="ECO:0000256" key="1">
    <source>
        <dbReference type="SAM" id="MobiDB-lite"/>
    </source>
</evidence>
<reference evidence="3 4" key="1">
    <citation type="submission" date="2019-08" db="EMBL/GenBank/DDBJ databases">
        <title>Deep-cultivation of Planctomycetes and their phenomic and genomic characterization uncovers novel biology.</title>
        <authorList>
            <person name="Wiegand S."/>
            <person name="Jogler M."/>
            <person name="Boedeker C."/>
            <person name="Pinto D."/>
            <person name="Vollmers J."/>
            <person name="Rivas-Marin E."/>
            <person name="Kohn T."/>
            <person name="Peeters S.H."/>
            <person name="Heuer A."/>
            <person name="Rast P."/>
            <person name="Oberbeckmann S."/>
            <person name="Bunk B."/>
            <person name="Jeske O."/>
            <person name="Meyerdierks A."/>
            <person name="Storesund J.E."/>
            <person name="Kallscheuer N."/>
            <person name="Luecker S."/>
            <person name="Lage O.M."/>
            <person name="Pohl T."/>
            <person name="Merkel B.J."/>
            <person name="Hornburger P."/>
            <person name="Mueller R.-W."/>
            <person name="Bruemmer F."/>
            <person name="Labrenz M."/>
            <person name="Spormann A.M."/>
            <person name="Op den Camp H."/>
            <person name="Overmann J."/>
            <person name="Amann R."/>
            <person name="Jetten M.S.M."/>
            <person name="Mascher T."/>
            <person name="Medema M.H."/>
            <person name="Devos D.P."/>
            <person name="Kaster A.-K."/>
            <person name="Ovreas L."/>
            <person name="Rohde M."/>
            <person name="Galperin M.Y."/>
            <person name="Jogler C."/>
        </authorList>
    </citation>
    <scope>NUCLEOTIDE SEQUENCE [LARGE SCALE GENOMIC DNA]</scope>
    <source>
        <strain evidence="3 4">UC8</strain>
    </source>
</reference>
<protein>
    <submittedName>
        <fullName evidence="3">FHA domain protein</fullName>
    </submittedName>
</protein>
<accession>A0A5B9QXA9</accession>
<feature type="domain" description="FHA" evidence="2">
    <location>
        <begin position="285"/>
        <end position="332"/>
    </location>
</feature>
<dbReference type="Proteomes" id="UP000325286">
    <property type="component" value="Chromosome"/>
</dbReference>
<dbReference type="Gene3D" id="2.60.200.20">
    <property type="match status" value="2"/>
</dbReference>
<evidence type="ECO:0000313" key="4">
    <source>
        <dbReference type="Proteomes" id="UP000325286"/>
    </source>
</evidence>
<dbReference type="EMBL" id="CP042914">
    <property type="protein sequence ID" value="QEG38601.1"/>
    <property type="molecule type" value="Genomic_DNA"/>
</dbReference>
<dbReference type="OrthoDB" id="273653at2"/>
<dbReference type="PROSITE" id="PS50006">
    <property type="entry name" value="FHA_DOMAIN"/>
    <property type="match status" value="2"/>
</dbReference>
<dbReference type="InterPro" id="IPR000253">
    <property type="entry name" value="FHA_dom"/>
</dbReference>
<feature type="domain" description="FHA" evidence="2">
    <location>
        <begin position="154"/>
        <end position="202"/>
    </location>
</feature>
<dbReference type="InterPro" id="IPR008984">
    <property type="entry name" value="SMAD_FHA_dom_sf"/>
</dbReference>
<dbReference type="PANTHER" id="PTHR23308">
    <property type="entry name" value="NUCLEAR INHIBITOR OF PROTEIN PHOSPHATASE-1"/>
    <property type="match status" value="1"/>
</dbReference>
<dbReference type="Pfam" id="PF00498">
    <property type="entry name" value="FHA"/>
    <property type="match status" value="2"/>
</dbReference>
<feature type="region of interest" description="Disordered" evidence="1">
    <location>
        <begin position="34"/>
        <end position="117"/>
    </location>
</feature>
<dbReference type="AlphaFoldDB" id="A0A5B9QXA9"/>
<sequence>MVYADKCPHCGQPVSEDENFCMNCFFDLRNASVASPQQTGATRSEKPGIDYPDTALDRKPLYGEPEDPSASFGDDSGEGFGDERDTKPESIDSPPSRGAIAPGTYFDDVRSADKGKRDRAVSYRPVLRPPMAILSIFDDDMQTADVVRLRGPEFVIGRSSGDFVVPHELLMSGEHAKISRRLENDYHSWYLTDLGSTNGTYLRLKTSKLPHNREFIIGAFRYRFNAAPQGSGRAASQPEQAVEQSNKTLGWQKVNPDENFQAKQSIIRITPQGETREFKFNGTDQIIGCEKDCDIFIGDDETVSSKHARIYMDEHRRWHILDLDSLNGTWLSIKEKKIDMRAHFQIGEQRFCIRFP</sequence>
<proteinExistence type="predicted"/>
<dbReference type="SUPFAM" id="SSF49879">
    <property type="entry name" value="SMAD/FHA domain"/>
    <property type="match status" value="2"/>
</dbReference>
<dbReference type="KEGG" id="rul:UC8_05580"/>